<feature type="compositionally biased region" description="Polar residues" evidence="1">
    <location>
        <begin position="263"/>
        <end position="272"/>
    </location>
</feature>
<accession>A0ABP9Y6N7</accession>
<reference evidence="2 3" key="1">
    <citation type="submission" date="2024-04" db="EMBL/GenBank/DDBJ databases">
        <title>genome sequences of Mucor flavus KT1a and Helicostylum pulchrum KT1b strains isolation_sourced from the surface of a dry-aged beef.</title>
        <authorList>
            <person name="Toyotome T."/>
            <person name="Hosono M."/>
            <person name="Torimaru M."/>
            <person name="Fukuda K."/>
            <person name="Mikami N."/>
        </authorList>
    </citation>
    <scope>NUCLEOTIDE SEQUENCE [LARGE SCALE GENOMIC DNA]</scope>
    <source>
        <strain evidence="2 3">KT1b</strain>
    </source>
</reference>
<evidence type="ECO:0000313" key="3">
    <source>
        <dbReference type="Proteomes" id="UP001476247"/>
    </source>
</evidence>
<evidence type="ECO:0000313" key="2">
    <source>
        <dbReference type="EMBL" id="GAA5802626.1"/>
    </source>
</evidence>
<keyword evidence="3" id="KW-1185">Reference proteome</keyword>
<organism evidence="2 3">
    <name type="scientific">Helicostylum pulchrum</name>
    <dbReference type="NCBI Taxonomy" id="562976"/>
    <lineage>
        <taxon>Eukaryota</taxon>
        <taxon>Fungi</taxon>
        <taxon>Fungi incertae sedis</taxon>
        <taxon>Mucoromycota</taxon>
        <taxon>Mucoromycotina</taxon>
        <taxon>Mucoromycetes</taxon>
        <taxon>Mucorales</taxon>
        <taxon>Mucorineae</taxon>
        <taxon>Mucoraceae</taxon>
        <taxon>Helicostylum</taxon>
    </lineage>
</organism>
<dbReference type="Proteomes" id="UP001476247">
    <property type="component" value="Unassembled WGS sequence"/>
</dbReference>
<feature type="region of interest" description="Disordered" evidence="1">
    <location>
        <begin position="200"/>
        <end position="278"/>
    </location>
</feature>
<comment type="caution">
    <text evidence="2">The sequence shown here is derived from an EMBL/GenBank/DDBJ whole genome shotgun (WGS) entry which is preliminary data.</text>
</comment>
<sequence length="278" mass="30938">MPYTRPKLTKRSRRVNPALKKLCVPGCVITKLRRKKNLTAGFLESPYKYVVNSGYNFAGSFTLDIAVGFIDRDRDTMMIDSWYADDIVMEEIWKEDISLFYLFLDIHSLVPQGNPFTFNTPIQTGPNQMQFPFITTHHVATVNNQQPPMQQTNNVSGQAQVFNVNQGQGNMYPTGNEQQQQTELDVIKNLEECTIDPAKNMQQQQQQPASNNQTLEGSGTINQERGDPKPVGGVEESKGKGKSINKPEQPSSDEKSVQGGGEASTQESSPSTSDDKVS</sequence>
<gene>
    <name evidence="2" type="ORF">HPULCUR_008099</name>
</gene>
<feature type="compositionally biased region" description="Polar residues" evidence="1">
    <location>
        <begin position="208"/>
        <end position="223"/>
    </location>
</feature>
<protein>
    <submittedName>
        <fullName evidence="2">Uncharacterized protein</fullName>
    </submittedName>
</protein>
<name>A0ABP9Y6N7_9FUNG</name>
<proteinExistence type="predicted"/>
<evidence type="ECO:0000256" key="1">
    <source>
        <dbReference type="SAM" id="MobiDB-lite"/>
    </source>
</evidence>
<dbReference type="EMBL" id="BAABUJ010000024">
    <property type="protein sequence ID" value="GAA5802626.1"/>
    <property type="molecule type" value="Genomic_DNA"/>
</dbReference>